<keyword evidence="1" id="KW-0472">Membrane</keyword>
<accession>F0W537</accession>
<protein>
    <submittedName>
        <fullName evidence="2">AlNc14C19G2008 protein</fullName>
    </submittedName>
</protein>
<dbReference type="HOGENOM" id="CLU_2163111_0_0_1"/>
<keyword evidence="1" id="KW-1133">Transmembrane helix</keyword>
<evidence type="ECO:0000313" key="2">
    <source>
        <dbReference type="EMBL" id="CCA16228.1"/>
    </source>
</evidence>
<reference evidence="2" key="2">
    <citation type="submission" date="2011-02" db="EMBL/GenBank/DDBJ databases">
        <authorList>
            <person name="MacLean D."/>
        </authorList>
    </citation>
    <scope>NUCLEOTIDE SEQUENCE</scope>
</reference>
<reference evidence="2" key="1">
    <citation type="journal article" date="2011" name="PLoS Biol.">
        <title>Gene gain and loss during evolution of obligate parasitism in the white rust pathogen of Arabidopsis thaliana.</title>
        <authorList>
            <person name="Kemen E."/>
            <person name="Gardiner A."/>
            <person name="Schultz-Larsen T."/>
            <person name="Kemen A.C."/>
            <person name="Balmuth A.L."/>
            <person name="Robert-Seilaniantz A."/>
            <person name="Bailey K."/>
            <person name="Holub E."/>
            <person name="Studholme D.J."/>
            <person name="Maclean D."/>
            <person name="Jones J.D."/>
        </authorList>
    </citation>
    <scope>NUCLEOTIDE SEQUENCE</scope>
</reference>
<evidence type="ECO:0000256" key="1">
    <source>
        <dbReference type="SAM" id="Phobius"/>
    </source>
</evidence>
<sequence length="111" mass="13009">MLYAFTCRYLCALFDIIMRCDTAGKKMARRLDLKPSVSCSERGEINLTLRRLRFHDVRNELISLHRSRLAAICKILLSLFFLRTLHFIVSSFLFSFDVTKLLEKLMENSES</sequence>
<dbReference type="AlphaFoldDB" id="F0W537"/>
<name>F0W537_9STRA</name>
<organism evidence="2">
    <name type="scientific">Albugo laibachii Nc14</name>
    <dbReference type="NCBI Taxonomy" id="890382"/>
    <lineage>
        <taxon>Eukaryota</taxon>
        <taxon>Sar</taxon>
        <taxon>Stramenopiles</taxon>
        <taxon>Oomycota</taxon>
        <taxon>Peronosporomycetes</taxon>
        <taxon>Albuginales</taxon>
        <taxon>Albuginaceae</taxon>
        <taxon>Albugo</taxon>
    </lineage>
</organism>
<proteinExistence type="predicted"/>
<gene>
    <name evidence="2" type="primary">AlNc14C19G2008</name>
    <name evidence="2" type="ORF">ALNC14_023710</name>
</gene>
<keyword evidence="1" id="KW-0812">Transmembrane</keyword>
<feature type="transmembrane region" description="Helical" evidence="1">
    <location>
        <begin position="75"/>
        <end position="96"/>
    </location>
</feature>
<dbReference type="EMBL" id="FR824064">
    <property type="protein sequence ID" value="CCA16228.1"/>
    <property type="molecule type" value="Genomic_DNA"/>
</dbReference>